<evidence type="ECO:0000313" key="23">
    <source>
        <dbReference type="EMBL" id="QTQ13920.1"/>
    </source>
</evidence>
<protein>
    <recommendedName>
        <fullName evidence="7">Dihydrofolate synthase/folylpolyglutamate synthase</fullName>
        <ecNumber evidence="5">6.3.2.12</ecNumber>
        <ecNumber evidence="6">6.3.2.17</ecNumber>
    </recommendedName>
    <alternativeName>
        <fullName evidence="16">Folylpoly-gamma-glutamate synthetase-dihydrofolate synthetase</fullName>
    </alternativeName>
    <alternativeName>
        <fullName evidence="14">Folylpolyglutamate synthetase</fullName>
    </alternativeName>
    <alternativeName>
        <fullName evidence="15">Tetrahydrofolylpolyglutamate synthase</fullName>
    </alternativeName>
</protein>
<dbReference type="Pfam" id="PF02875">
    <property type="entry name" value="Mur_ligase_C"/>
    <property type="match status" value="1"/>
</dbReference>
<dbReference type="EC" id="6.3.2.17" evidence="6"/>
<dbReference type="InterPro" id="IPR013221">
    <property type="entry name" value="Mur_ligase_cen"/>
</dbReference>
<dbReference type="GO" id="GO:0004326">
    <property type="term" value="F:tetrahydrofolylpolyglutamate synthase activity"/>
    <property type="evidence" value="ECO:0007669"/>
    <property type="project" value="UniProtKB-EC"/>
</dbReference>
<comment type="pathway">
    <text evidence="3">Cofactor biosynthesis; tetrahydrofolylpolyglutamate biosynthesis.</text>
</comment>
<dbReference type="GO" id="GO:0005524">
    <property type="term" value="F:ATP binding"/>
    <property type="evidence" value="ECO:0007669"/>
    <property type="project" value="UniProtKB-KW"/>
</dbReference>
<evidence type="ECO:0000256" key="7">
    <source>
        <dbReference type="ARBA" id="ARBA00019357"/>
    </source>
</evidence>
<sequence length="516" mass="57222">MRYGEIFVSDASNSNMDKIEKWFDSFLNFEKLPQKNMFWLDTVKFMCRKLGDPQDESPCVHIAGSKGKGSVSAMISSILEEAGYRTGLYTSPHILEFTERIGSAHGKFENEVYEAAFDELKNLMSTITGGNVSGSGGHIARSGNSVNLRDSLETVTKRPVTWFELVTVYAFLCFKHAHTNFNVFEVGMGGRLDATNVIVPDICVLTPIELEHTQFLGDTIEKIAGEKAGIIKDKIPVISADQNIEAENVFRKKASENCAPLKFVSEMMDKSKCGFSYLTGENCVSAPKLEPERIKKYTSSQLFYNTASAAPAPSPAKTVRMNIRMDSTLFSRPISADLQLLGRVQLENAKVAVCTIKTLFPLIDESIIERGLEKARLPGRFEIANEDLVLDGAHTVNSIRFTIDTFNSVFEQRRAHLLFACAADKNVFDIALVFKNRFEKITLTKPGNAKQSDLSSMREAFKKAGLKFTENEDHISAIKNALDDAKKDGSVLLATGSFYLVAEVKKIIDDLASGRH</sequence>
<evidence type="ECO:0000256" key="20">
    <source>
        <dbReference type="ARBA" id="ARBA00049161"/>
    </source>
</evidence>
<comment type="function">
    <text evidence="1">Functions in two distinct reactions of the de novo folate biosynthetic pathway. Catalyzes the addition of a glutamate residue to dihydropteroate (7,8-dihydropteroate or H2Pte) to form dihydrofolate (7,8-dihydrofolate monoglutamate or H2Pte-Glu). Also catalyzes successive additions of L-glutamate to tetrahydrofolate or 10-formyltetrahydrofolate or 5,10-methylenetetrahydrofolate, leading to folylpolyglutamate derivatives.</text>
</comment>
<keyword evidence="8" id="KW-0436">Ligase</keyword>
<name>A0A975IED7_9SPIR</name>
<dbReference type="PANTHER" id="PTHR11136:SF0">
    <property type="entry name" value="DIHYDROFOLATE SYNTHETASE-RELATED"/>
    <property type="match status" value="1"/>
</dbReference>
<evidence type="ECO:0000256" key="8">
    <source>
        <dbReference type="ARBA" id="ARBA00022598"/>
    </source>
</evidence>
<dbReference type="Proteomes" id="UP000671908">
    <property type="component" value="Chromosome"/>
</dbReference>
<keyword evidence="10" id="KW-0547">Nucleotide-binding</keyword>
<evidence type="ECO:0000259" key="22">
    <source>
        <dbReference type="Pfam" id="PF08245"/>
    </source>
</evidence>
<evidence type="ECO:0000256" key="2">
    <source>
        <dbReference type="ARBA" id="ARBA00004799"/>
    </source>
</evidence>
<dbReference type="InterPro" id="IPR036615">
    <property type="entry name" value="Mur_ligase_C_dom_sf"/>
</dbReference>
<evidence type="ECO:0000256" key="15">
    <source>
        <dbReference type="ARBA" id="ARBA00030592"/>
    </source>
</evidence>
<comment type="catalytic activity">
    <reaction evidence="18">
        <text>10-formyltetrahydrofolyl-(gamma-L-Glu)(n) + L-glutamate + ATP = 10-formyltetrahydrofolyl-(gamma-L-Glu)(n+1) + ADP + phosphate + H(+)</text>
        <dbReference type="Rhea" id="RHEA:51904"/>
        <dbReference type="Rhea" id="RHEA-COMP:13088"/>
        <dbReference type="Rhea" id="RHEA-COMP:14300"/>
        <dbReference type="ChEBI" id="CHEBI:15378"/>
        <dbReference type="ChEBI" id="CHEBI:29985"/>
        <dbReference type="ChEBI" id="CHEBI:30616"/>
        <dbReference type="ChEBI" id="CHEBI:43474"/>
        <dbReference type="ChEBI" id="CHEBI:134413"/>
        <dbReference type="ChEBI" id="CHEBI:456216"/>
        <dbReference type="EC" id="6.3.2.17"/>
    </reaction>
</comment>
<evidence type="ECO:0000256" key="10">
    <source>
        <dbReference type="ARBA" id="ARBA00022741"/>
    </source>
</evidence>
<evidence type="ECO:0000256" key="18">
    <source>
        <dbReference type="ARBA" id="ARBA00047808"/>
    </source>
</evidence>
<dbReference type="PANTHER" id="PTHR11136">
    <property type="entry name" value="FOLYLPOLYGLUTAMATE SYNTHASE-RELATED"/>
    <property type="match status" value="1"/>
</dbReference>
<dbReference type="SUPFAM" id="SSF53244">
    <property type="entry name" value="MurD-like peptide ligases, peptide-binding domain"/>
    <property type="match status" value="1"/>
</dbReference>
<dbReference type="KEGG" id="tpav:HRQ91_05315"/>
<evidence type="ECO:0000256" key="4">
    <source>
        <dbReference type="ARBA" id="ARBA00008276"/>
    </source>
</evidence>
<dbReference type="InterPro" id="IPR018109">
    <property type="entry name" value="Folylpolyglutamate_synth_CS"/>
</dbReference>
<evidence type="ECO:0000256" key="3">
    <source>
        <dbReference type="ARBA" id="ARBA00005150"/>
    </source>
</evidence>
<dbReference type="Pfam" id="PF08245">
    <property type="entry name" value="Mur_ligase_M"/>
    <property type="match status" value="1"/>
</dbReference>
<evidence type="ECO:0000256" key="1">
    <source>
        <dbReference type="ARBA" id="ARBA00002714"/>
    </source>
</evidence>
<feature type="domain" description="Mur ligase central" evidence="22">
    <location>
        <begin position="161"/>
        <end position="265"/>
    </location>
</feature>
<evidence type="ECO:0000256" key="17">
    <source>
        <dbReference type="ARBA" id="ARBA00047493"/>
    </source>
</evidence>
<proteinExistence type="inferred from homology"/>
<reference evidence="23 24" key="1">
    <citation type="journal article" date="2021" name="Microbiol. Resour. Announc.">
        <title>Complete Genome Sequences of Three Human Oral Treponema parvum Isolates.</title>
        <authorList>
            <person name="Zeng H."/>
            <person name="Watt R.M."/>
        </authorList>
    </citation>
    <scope>NUCLEOTIDE SEQUENCE [LARGE SCALE GENOMIC DNA]</scope>
    <source>
        <strain evidence="23 24">ATCC 700770</strain>
    </source>
</reference>
<accession>A0A975IED7</accession>
<feature type="domain" description="Mur ligase C-terminal" evidence="21">
    <location>
        <begin position="379"/>
        <end position="497"/>
    </location>
</feature>
<evidence type="ECO:0000256" key="11">
    <source>
        <dbReference type="ARBA" id="ARBA00022840"/>
    </source>
</evidence>
<dbReference type="InterPro" id="IPR036565">
    <property type="entry name" value="Mur-like_cat_sf"/>
</dbReference>
<dbReference type="GO" id="GO:0046872">
    <property type="term" value="F:metal ion binding"/>
    <property type="evidence" value="ECO:0007669"/>
    <property type="project" value="UniProtKB-KW"/>
</dbReference>
<dbReference type="GO" id="GO:0008841">
    <property type="term" value="F:dihydrofolate synthase activity"/>
    <property type="evidence" value="ECO:0007669"/>
    <property type="project" value="UniProtKB-EC"/>
</dbReference>
<evidence type="ECO:0000256" key="19">
    <source>
        <dbReference type="ARBA" id="ARBA00049035"/>
    </source>
</evidence>
<dbReference type="EMBL" id="CP054142">
    <property type="protein sequence ID" value="QTQ13920.1"/>
    <property type="molecule type" value="Genomic_DNA"/>
</dbReference>
<comment type="catalytic activity">
    <reaction evidence="17">
        <text>(6S)-5,6,7,8-tetrahydrofolyl-(gamma-L-Glu)(n) + L-glutamate + ATP = (6S)-5,6,7,8-tetrahydrofolyl-(gamma-L-Glu)(n+1) + ADP + phosphate + H(+)</text>
        <dbReference type="Rhea" id="RHEA:10580"/>
        <dbReference type="Rhea" id="RHEA-COMP:14738"/>
        <dbReference type="Rhea" id="RHEA-COMP:14740"/>
        <dbReference type="ChEBI" id="CHEBI:15378"/>
        <dbReference type="ChEBI" id="CHEBI:29985"/>
        <dbReference type="ChEBI" id="CHEBI:30616"/>
        <dbReference type="ChEBI" id="CHEBI:43474"/>
        <dbReference type="ChEBI" id="CHEBI:141005"/>
        <dbReference type="ChEBI" id="CHEBI:456216"/>
        <dbReference type="EC" id="6.3.2.17"/>
    </reaction>
</comment>
<evidence type="ECO:0000256" key="5">
    <source>
        <dbReference type="ARBA" id="ARBA00013023"/>
    </source>
</evidence>
<keyword evidence="11" id="KW-0067">ATP-binding</keyword>
<evidence type="ECO:0000256" key="9">
    <source>
        <dbReference type="ARBA" id="ARBA00022723"/>
    </source>
</evidence>
<gene>
    <name evidence="23" type="ORF">HRQ91_05315</name>
</gene>
<keyword evidence="9" id="KW-0479">Metal-binding</keyword>
<evidence type="ECO:0000256" key="14">
    <source>
        <dbReference type="ARBA" id="ARBA00030048"/>
    </source>
</evidence>
<dbReference type="InterPro" id="IPR004101">
    <property type="entry name" value="Mur_ligase_C"/>
</dbReference>
<dbReference type="PROSITE" id="PS01012">
    <property type="entry name" value="FOLYLPOLYGLU_SYNT_2"/>
    <property type="match status" value="1"/>
</dbReference>
<dbReference type="InterPro" id="IPR001645">
    <property type="entry name" value="Folylpolyglutamate_synth"/>
</dbReference>
<keyword evidence="12" id="KW-0460">Magnesium</keyword>
<evidence type="ECO:0000313" key="24">
    <source>
        <dbReference type="Proteomes" id="UP000671908"/>
    </source>
</evidence>
<dbReference type="AlphaFoldDB" id="A0A975IED7"/>
<comment type="pathway">
    <text evidence="2">Cofactor biosynthesis; tetrahydrofolate biosynthesis; 7,8-dihydrofolate from 2-amino-4-hydroxy-6-hydroxymethyl-7,8-dihydropteridine diphosphate and 4-aminobenzoate: step 2/2.</text>
</comment>
<comment type="catalytic activity">
    <reaction evidence="20">
        <text>7,8-dihydropteroate + L-glutamate + ATP = 7,8-dihydrofolate + ADP + phosphate + H(+)</text>
        <dbReference type="Rhea" id="RHEA:23584"/>
        <dbReference type="ChEBI" id="CHEBI:15378"/>
        <dbReference type="ChEBI" id="CHEBI:17839"/>
        <dbReference type="ChEBI" id="CHEBI:29985"/>
        <dbReference type="ChEBI" id="CHEBI:30616"/>
        <dbReference type="ChEBI" id="CHEBI:43474"/>
        <dbReference type="ChEBI" id="CHEBI:57451"/>
        <dbReference type="ChEBI" id="CHEBI:456216"/>
        <dbReference type="EC" id="6.3.2.12"/>
    </reaction>
</comment>
<dbReference type="SUPFAM" id="SSF53623">
    <property type="entry name" value="MurD-like peptide ligases, catalytic domain"/>
    <property type="match status" value="1"/>
</dbReference>
<evidence type="ECO:0000256" key="12">
    <source>
        <dbReference type="ARBA" id="ARBA00022842"/>
    </source>
</evidence>
<keyword evidence="13" id="KW-0289">Folate biosynthesis</keyword>
<dbReference type="GO" id="GO:0046656">
    <property type="term" value="P:folic acid biosynthetic process"/>
    <property type="evidence" value="ECO:0007669"/>
    <property type="project" value="UniProtKB-KW"/>
</dbReference>
<comment type="catalytic activity">
    <reaction evidence="19">
        <text>(6R)-5,10-methylenetetrahydrofolyl-(gamma-L-Glu)(n) + L-glutamate + ATP = (6R)-5,10-methylenetetrahydrofolyl-(gamma-L-Glu)(n+1) + ADP + phosphate + H(+)</text>
        <dbReference type="Rhea" id="RHEA:51912"/>
        <dbReference type="Rhea" id="RHEA-COMP:13257"/>
        <dbReference type="Rhea" id="RHEA-COMP:13258"/>
        <dbReference type="ChEBI" id="CHEBI:15378"/>
        <dbReference type="ChEBI" id="CHEBI:29985"/>
        <dbReference type="ChEBI" id="CHEBI:30616"/>
        <dbReference type="ChEBI" id="CHEBI:43474"/>
        <dbReference type="ChEBI" id="CHEBI:136572"/>
        <dbReference type="ChEBI" id="CHEBI:456216"/>
        <dbReference type="EC" id="6.3.2.17"/>
    </reaction>
</comment>
<comment type="similarity">
    <text evidence="4">Belongs to the folylpolyglutamate synthase family.</text>
</comment>
<evidence type="ECO:0000256" key="6">
    <source>
        <dbReference type="ARBA" id="ARBA00013025"/>
    </source>
</evidence>
<dbReference type="GO" id="GO:0005737">
    <property type="term" value="C:cytoplasm"/>
    <property type="evidence" value="ECO:0007669"/>
    <property type="project" value="TreeGrafter"/>
</dbReference>
<keyword evidence="24" id="KW-1185">Reference proteome</keyword>
<dbReference type="NCBIfam" id="TIGR01499">
    <property type="entry name" value="folC"/>
    <property type="match status" value="1"/>
</dbReference>
<dbReference type="Gene3D" id="3.40.1190.10">
    <property type="entry name" value="Mur-like, catalytic domain"/>
    <property type="match status" value="1"/>
</dbReference>
<evidence type="ECO:0000256" key="13">
    <source>
        <dbReference type="ARBA" id="ARBA00022909"/>
    </source>
</evidence>
<evidence type="ECO:0000256" key="16">
    <source>
        <dbReference type="ARBA" id="ARBA00032510"/>
    </source>
</evidence>
<evidence type="ECO:0000259" key="21">
    <source>
        <dbReference type="Pfam" id="PF02875"/>
    </source>
</evidence>
<organism evidence="23 24">
    <name type="scientific">Treponema parvum</name>
    <dbReference type="NCBI Taxonomy" id="138851"/>
    <lineage>
        <taxon>Bacteria</taxon>
        <taxon>Pseudomonadati</taxon>
        <taxon>Spirochaetota</taxon>
        <taxon>Spirochaetia</taxon>
        <taxon>Spirochaetales</taxon>
        <taxon>Treponemataceae</taxon>
        <taxon>Treponema</taxon>
    </lineage>
</organism>
<dbReference type="EC" id="6.3.2.12" evidence="5"/>
<dbReference type="Gene3D" id="3.90.190.20">
    <property type="entry name" value="Mur ligase, C-terminal domain"/>
    <property type="match status" value="1"/>
</dbReference>